<dbReference type="Proteomes" id="UP001162162">
    <property type="component" value="Unassembled WGS sequence"/>
</dbReference>
<organism evidence="1 2">
    <name type="scientific">Aromia moschata</name>
    <dbReference type="NCBI Taxonomy" id="1265417"/>
    <lineage>
        <taxon>Eukaryota</taxon>
        <taxon>Metazoa</taxon>
        <taxon>Ecdysozoa</taxon>
        <taxon>Arthropoda</taxon>
        <taxon>Hexapoda</taxon>
        <taxon>Insecta</taxon>
        <taxon>Pterygota</taxon>
        <taxon>Neoptera</taxon>
        <taxon>Endopterygota</taxon>
        <taxon>Coleoptera</taxon>
        <taxon>Polyphaga</taxon>
        <taxon>Cucujiformia</taxon>
        <taxon>Chrysomeloidea</taxon>
        <taxon>Cerambycidae</taxon>
        <taxon>Cerambycinae</taxon>
        <taxon>Callichromatini</taxon>
        <taxon>Aromia</taxon>
    </lineage>
</organism>
<accession>A0AAV8Y924</accession>
<name>A0AAV8Y924_9CUCU</name>
<evidence type="ECO:0000313" key="1">
    <source>
        <dbReference type="EMBL" id="KAJ8947927.1"/>
    </source>
</evidence>
<dbReference type="AlphaFoldDB" id="A0AAV8Y924"/>
<protein>
    <submittedName>
        <fullName evidence="1">Uncharacterized protein</fullName>
    </submittedName>
</protein>
<proteinExistence type="predicted"/>
<sequence>MVLVNLIFKKEIRQIFTKPLEKDISSQLHKLTFGSAPSRPVIGGHKKGLPGNNSGSFGIW</sequence>
<reference evidence="1" key="1">
    <citation type="journal article" date="2023" name="Insect Mol. Biol.">
        <title>Genome sequencing provides insights into the evolution of gene families encoding plant cell wall-degrading enzymes in longhorned beetles.</title>
        <authorList>
            <person name="Shin N.R."/>
            <person name="Okamura Y."/>
            <person name="Kirsch R."/>
            <person name="Pauchet Y."/>
        </authorList>
    </citation>
    <scope>NUCLEOTIDE SEQUENCE</scope>
    <source>
        <strain evidence="1">AMC_N1</strain>
    </source>
</reference>
<evidence type="ECO:0000313" key="2">
    <source>
        <dbReference type="Proteomes" id="UP001162162"/>
    </source>
</evidence>
<keyword evidence="2" id="KW-1185">Reference proteome</keyword>
<dbReference type="EMBL" id="JAPWTK010000149">
    <property type="protein sequence ID" value="KAJ8947927.1"/>
    <property type="molecule type" value="Genomic_DNA"/>
</dbReference>
<gene>
    <name evidence="1" type="ORF">NQ318_005155</name>
</gene>
<comment type="caution">
    <text evidence="1">The sequence shown here is derived from an EMBL/GenBank/DDBJ whole genome shotgun (WGS) entry which is preliminary data.</text>
</comment>